<evidence type="ECO:0000313" key="16">
    <source>
        <dbReference type="Proteomes" id="UP000220629"/>
    </source>
</evidence>
<keyword evidence="4 13" id="KW-0132">Cell division</keyword>
<dbReference type="GO" id="GO:0005737">
    <property type="term" value="C:cytoplasm"/>
    <property type="evidence" value="ECO:0007669"/>
    <property type="project" value="UniProtKB-SubCell"/>
</dbReference>
<evidence type="ECO:0000313" key="15">
    <source>
        <dbReference type="EMBL" id="PEH39809.1"/>
    </source>
</evidence>
<evidence type="ECO:0000256" key="2">
    <source>
        <dbReference type="ARBA" id="ARBA00004752"/>
    </source>
</evidence>
<dbReference type="PANTHER" id="PTHR43783:SF1">
    <property type="entry name" value="UDP-N-ACETYLGLUCOSAMINE 1-CARBOXYVINYLTRANSFERASE"/>
    <property type="match status" value="1"/>
</dbReference>
<feature type="binding site" evidence="13">
    <location>
        <begin position="53"/>
        <end position="54"/>
    </location>
    <ligand>
        <name>phosphoenolpyruvate</name>
        <dbReference type="ChEBI" id="CHEBI:58702"/>
    </ligand>
</feature>
<dbReference type="GO" id="GO:0051301">
    <property type="term" value="P:cell division"/>
    <property type="evidence" value="ECO:0007669"/>
    <property type="project" value="UniProtKB-KW"/>
</dbReference>
<gene>
    <name evidence="13 15" type="primary">murA</name>
    <name evidence="15" type="ORF">CRM94_36855</name>
</gene>
<dbReference type="Pfam" id="PF00275">
    <property type="entry name" value="EPSP_synthase"/>
    <property type="match status" value="1"/>
</dbReference>
<dbReference type="HAMAP" id="MF_00111">
    <property type="entry name" value="MurA"/>
    <property type="match status" value="1"/>
</dbReference>
<evidence type="ECO:0000256" key="9">
    <source>
        <dbReference type="ARBA" id="ARBA00023316"/>
    </source>
</evidence>
<evidence type="ECO:0000256" key="3">
    <source>
        <dbReference type="ARBA" id="ARBA00022490"/>
    </source>
</evidence>
<dbReference type="InterPro" id="IPR005750">
    <property type="entry name" value="UDP_GlcNAc_COvinyl_MurA"/>
</dbReference>
<organism evidence="15 16">
    <name type="scientific">Burkholderia gladioli</name>
    <name type="common">Pseudomonas marginata</name>
    <name type="synonym">Phytomonas marginata</name>
    <dbReference type="NCBI Taxonomy" id="28095"/>
    <lineage>
        <taxon>Bacteria</taxon>
        <taxon>Pseudomonadati</taxon>
        <taxon>Pseudomonadota</taxon>
        <taxon>Betaproteobacteria</taxon>
        <taxon>Burkholderiales</taxon>
        <taxon>Burkholderiaceae</taxon>
        <taxon>Burkholderia</taxon>
    </lineage>
</organism>
<evidence type="ECO:0000256" key="11">
    <source>
        <dbReference type="ARBA" id="ARBA00038367"/>
    </source>
</evidence>
<dbReference type="FunFam" id="3.65.10.10:FF:000001">
    <property type="entry name" value="UDP-N-acetylglucosamine 1-carboxyvinyltransferase"/>
    <property type="match status" value="1"/>
</dbReference>
<sequence>MQVSVKERDAVQSVATSPAVDPAAGRVAHGQGERLILTGGRRLAGEIQVSGAKNAALPILCASLLSAEPLRLDNVPDLQDVRTMLALLGGMGVTSEVDGARVVLDAANVGEPVAPYELVKTMRASILVLGPLVARFGYAKVSLPGGCAIGARPVDQHIKGLQAMGAEISIEHGYIEARATRLKGARIVTDMITVTGTENLLMAAVLADGETILENAAREPEVTDLANLLVKMGARIDGIGTDRLVIQGVERLHGASHAVVPDRIEAGTFLCAVAAAGGDVTLRGMRANLLDAVLGKLRETGAVLEEQADTLRVRMDRRPAAVAIRTSEYPAFPTDMQAQFMTLNAVAEGSAHVVETIFENRFMHVQELNRLGADIVVDGNTALVTGVARLSGAAVMATDLRASASLVIAGLCADGETVIDRIYHLDRGYDRMEAKLNAVGADVRRLTGSPA</sequence>
<comment type="catalytic activity">
    <reaction evidence="12 13">
        <text>phosphoenolpyruvate + UDP-N-acetyl-alpha-D-glucosamine = UDP-N-acetyl-3-O-(1-carboxyvinyl)-alpha-D-glucosamine + phosphate</text>
        <dbReference type="Rhea" id="RHEA:18681"/>
        <dbReference type="ChEBI" id="CHEBI:43474"/>
        <dbReference type="ChEBI" id="CHEBI:57705"/>
        <dbReference type="ChEBI" id="CHEBI:58702"/>
        <dbReference type="ChEBI" id="CHEBI:68483"/>
        <dbReference type="EC" id="2.5.1.7"/>
    </reaction>
</comment>
<dbReference type="NCBIfam" id="NF006873">
    <property type="entry name" value="PRK09369.1"/>
    <property type="match status" value="1"/>
</dbReference>
<feature type="modified residue" description="2-(S-cysteinyl)pyruvic acid O-phosphothioketal" evidence="13">
    <location>
        <position position="147"/>
    </location>
</feature>
<dbReference type="AlphaFoldDB" id="A0A2A7S8S2"/>
<comment type="caution">
    <text evidence="13">Lacks conserved residue(s) required for the propagation of feature annotation.</text>
</comment>
<dbReference type="UniPathway" id="UPA00219"/>
<feature type="binding site" evidence="13">
    <location>
        <position position="357"/>
    </location>
    <ligand>
        <name>UDP-N-acetyl-alpha-D-glucosamine</name>
        <dbReference type="ChEBI" id="CHEBI:57705"/>
    </ligand>
</feature>
<dbReference type="InterPro" id="IPR001986">
    <property type="entry name" value="Enolpyruvate_Tfrase_dom"/>
</dbReference>
<evidence type="ECO:0000256" key="10">
    <source>
        <dbReference type="ARBA" id="ARBA00023317"/>
    </source>
</evidence>
<feature type="binding site" evidence="13">
    <location>
        <begin position="152"/>
        <end position="156"/>
    </location>
    <ligand>
        <name>UDP-N-acetyl-alpha-D-glucosamine</name>
        <dbReference type="ChEBI" id="CHEBI:57705"/>
    </ligand>
</feature>
<dbReference type="PANTHER" id="PTHR43783">
    <property type="entry name" value="UDP-N-ACETYLGLUCOSAMINE 1-CARBOXYVINYLTRANSFERASE"/>
    <property type="match status" value="1"/>
</dbReference>
<feature type="active site" description="Proton donor" evidence="13">
    <location>
        <position position="147"/>
    </location>
</feature>
<proteinExistence type="inferred from homology"/>
<keyword evidence="5 13" id="KW-0808">Transferase</keyword>
<name>A0A2A7S8S2_BURGA</name>
<comment type="function">
    <text evidence="13">Cell wall formation. Adds enolpyruvyl to UDP-N-acetylglucosamine.</text>
</comment>
<evidence type="ECO:0000256" key="8">
    <source>
        <dbReference type="ARBA" id="ARBA00023306"/>
    </source>
</evidence>
<keyword evidence="9 13" id="KW-0961">Cell wall biogenesis/degradation</keyword>
<evidence type="ECO:0000256" key="4">
    <source>
        <dbReference type="ARBA" id="ARBA00022618"/>
    </source>
</evidence>
<dbReference type="RefSeq" id="WP_096749836.1">
    <property type="nucleotide sequence ID" value="NZ_CADEPO010000017.1"/>
</dbReference>
<keyword evidence="7 13" id="KW-0573">Peptidoglycan synthesis</keyword>
<dbReference type="EMBL" id="PDDY01000004">
    <property type="protein sequence ID" value="PEH39809.1"/>
    <property type="molecule type" value="Genomic_DNA"/>
</dbReference>
<dbReference type="Proteomes" id="UP000220629">
    <property type="component" value="Unassembled WGS sequence"/>
</dbReference>
<comment type="caution">
    <text evidence="15">The sequence shown here is derived from an EMBL/GenBank/DDBJ whole genome shotgun (WGS) entry which is preliminary data.</text>
</comment>
<evidence type="ECO:0000256" key="13">
    <source>
        <dbReference type="HAMAP-Rule" id="MF_00111"/>
    </source>
</evidence>
<evidence type="ECO:0000256" key="12">
    <source>
        <dbReference type="ARBA" id="ARBA00047527"/>
    </source>
</evidence>
<keyword evidence="8 13" id="KW-0131">Cell cycle</keyword>
<comment type="similarity">
    <text evidence="11 13">Belongs to the EPSP synthase family. MurA subfamily.</text>
</comment>
<evidence type="ECO:0000256" key="1">
    <source>
        <dbReference type="ARBA" id="ARBA00004496"/>
    </source>
</evidence>
<dbReference type="GO" id="GO:0071555">
    <property type="term" value="P:cell wall organization"/>
    <property type="evidence" value="ECO:0007669"/>
    <property type="project" value="UniProtKB-KW"/>
</dbReference>
<reference evidence="16" key="1">
    <citation type="submission" date="2017-09" db="EMBL/GenBank/DDBJ databases">
        <title>FDA dAtabase for Regulatory Grade micrObial Sequences (FDA-ARGOS): Supporting development and validation of Infectious Disease Dx tests.</title>
        <authorList>
            <person name="Minogue T."/>
            <person name="Wolcott M."/>
            <person name="Wasieloski L."/>
            <person name="Aguilar W."/>
            <person name="Moore D."/>
            <person name="Tallon L."/>
            <person name="Sadzewicz L."/>
            <person name="Ott S."/>
            <person name="Zhao X."/>
            <person name="Nagaraj S."/>
            <person name="Vavikolanu K."/>
            <person name="Aluvathingal J."/>
            <person name="Nadendla S."/>
            <person name="Sichtig H."/>
        </authorList>
    </citation>
    <scope>NUCLEOTIDE SEQUENCE [LARGE SCALE GENOMIC DNA]</scope>
    <source>
        <strain evidence="16">FDAARGOS_390</strain>
    </source>
</reference>
<comment type="pathway">
    <text evidence="2 13">Cell wall biogenesis; peptidoglycan biosynthesis.</text>
</comment>
<accession>A0A2A7S8S2</accession>
<keyword evidence="6 13" id="KW-0133">Cell shape</keyword>
<dbReference type="InterPro" id="IPR013792">
    <property type="entry name" value="RNA3'P_cycl/enolpyr_Trfase_a/b"/>
</dbReference>
<dbReference type="GO" id="GO:0009252">
    <property type="term" value="P:peptidoglycan biosynthetic process"/>
    <property type="evidence" value="ECO:0007669"/>
    <property type="project" value="UniProtKB-UniRule"/>
</dbReference>
<evidence type="ECO:0000256" key="6">
    <source>
        <dbReference type="ARBA" id="ARBA00022960"/>
    </source>
</evidence>
<comment type="subcellular location">
    <subcellularLocation>
        <location evidence="1 13">Cytoplasm</location>
    </subcellularLocation>
</comment>
<dbReference type="NCBIfam" id="TIGR01072">
    <property type="entry name" value="murA"/>
    <property type="match status" value="1"/>
</dbReference>
<protein>
    <recommendedName>
        <fullName evidence="13">UDP-N-acetylglucosamine 1-carboxyvinyltransferase</fullName>
        <ecNumber evidence="13">2.5.1.7</ecNumber>
    </recommendedName>
    <alternativeName>
        <fullName evidence="13">Enoylpyruvate transferase</fullName>
    </alternativeName>
    <alternativeName>
        <fullName evidence="13">UDP-N-acetylglucosamine enolpyruvyl transferase</fullName>
        <shortName evidence="13">EPT</shortName>
    </alternativeName>
</protein>
<evidence type="ECO:0000259" key="14">
    <source>
        <dbReference type="Pfam" id="PF00275"/>
    </source>
</evidence>
<dbReference type="Gene3D" id="3.65.10.10">
    <property type="entry name" value="Enolpyruvate transferase domain"/>
    <property type="match status" value="2"/>
</dbReference>
<feature type="binding site" evidence="13">
    <location>
        <position position="123"/>
    </location>
    <ligand>
        <name>UDP-N-acetyl-alpha-D-glucosamine</name>
        <dbReference type="ChEBI" id="CHEBI:57705"/>
    </ligand>
</feature>
<feature type="binding site" evidence="13">
    <location>
        <position position="335"/>
    </location>
    <ligand>
        <name>UDP-N-acetyl-alpha-D-glucosamine</name>
        <dbReference type="ChEBI" id="CHEBI:57705"/>
    </ligand>
</feature>
<dbReference type="GO" id="GO:0019277">
    <property type="term" value="P:UDP-N-acetylgalactosamine biosynthetic process"/>
    <property type="evidence" value="ECO:0007669"/>
    <property type="project" value="InterPro"/>
</dbReference>
<dbReference type="InterPro" id="IPR036968">
    <property type="entry name" value="Enolpyruvate_Tfrase_sf"/>
</dbReference>
<keyword evidence="3 13" id="KW-0963">Cytoplasm</keyword>
<dbReference type="GO" id="GO:0008760">
    <property type="term" value="F:UDP-N-acetylglucosamine 1-carboxyvinyltransferase activity"/>
    <property type="evidence" value="ECO:0007669"/>
    <property type="project" value="UniProtKB-UniRule"/>
</dbReference>
<dbReference type="CDD" id="cd01555">
    <property type="entry name" value="UdpNAET"/>
    <property type="match status" value="1"/>
</dbReference>
<evidence type="ECO:0000256" key="7">
    <source>
        <dbReference type="ARBA" id="ARBA00022984"/>
    </source>
</evidence>
<dbReference type="SUPFAM" id="SSF55205">
    <property type="entry name" value="EPT/RTPC-like"/>
    <property type="match status" value="1"/>
</dbReference>
<feature type="domain" description="Enolpyruvate transferase" evidence="14">
    <location>
        <begin position="38"/>
        <end position="436"/>
    </location>
</feature>
<dbReference type="GO" id="GO:0008360">
    <property type="term" value="P:regulation of cell shape"/>
    <property type="evidence" value="ECO:0007669"/>
    <property type="project" value="UniProtKB-KW"/>
</dbReference>
<dbReference type="EC" id="2.5.1.7" evidence="13"/>
<dbReference type="InterPro" id="IPR050068">
    <property type="entry name" value="MurA_subfamily"/>
</dbReference>
<evidence type="ECO:0000256" key="5">
    <source>
        <dbReference type="ARBA" id="ARBA00022679"/>
    </source>
</evidence>
<keyword evidence="10 13" id="KW-0670">Pyruvate</keyword>